<feature type="chain" id="PRO_5039393502" description="Lipoprotein LpqN" evidence="1">
    <location>
        <begin position="26"/>
        <end position="187"/>
    </location>
</feature>
<dbReference type="AlphaFoldDB" id="A0A8J3R6B4"/>
<evidence type="ECO:0000313" key="3">
    <source>
        <dbReference type="Proteomes" id="UP000610966"/>
    </source>
</evidence>
<dbReference type="EMBL" id="BOOG01000013">
    <property type="protein sequence ID" value="GIH69190.1"/>
    <property type="molecule type" value="Genomic_DNA"/>
</dbReference>
<dbReference type="Proteomes" id="UP000610966">
    <property type="component" value="Unassembled WGS sequence"/>
</dbReference>
<evidence type="ECO:0008006" key="4">
    <source>
        <dbReference type="Google" id="ProtNLM"/>
    </source>
</evidence>
<keyword evidence="1" id="KW-0732">Signal</keyword>
<reference evidence="2" key="1">
    <citation type="submission" date="2021-01" db="EMBL/GenBank/DDBJ databases">
        <title>Whole genome shotgun sequence of Sphaerimonospora thailandensis NBRC 107569.</title>
        <authorList>
            <person name="Komaki H."/>
            <person name="Tamura T."/>
        </authorList>
    </citation>
    <scope>NUCLEOTIDE SEQUENCE</scope>
    <source>
        <strain evidence="2">NBRC 107569</strain>
    </source>
</reference>
<accession>A0A8J3R6B4</accession>
<evidence type="ECO:0000313" key="2">
    <source>
        <dbReference type="EMBL" id="GIH69190.1"/>
    </source>
</evidence>
<name>A0A8J3R6B4_9ACTN</name>
<protein>
    <recommendedName>
        <fullName evidence="4">Lipoprotein LpqN</fullName>
    </recommendedName>
</protein>
<gene>
    <name evidence="2" type="ORF">Mth01_14430</name>
</gene>
<evidence type="ECO:0000256" key="1">
    <source>
        <dbReference type="SAM" id="SignalP"/>
    </source>
</evidence>
<sequence length="187" mass="20624">MMRLRTRRRFVAAMLSGLLAAPVAACGVEPTEVIDAGPAPVISDMPAAATIYLVRDGRLWPMTVAAESPQPTDVMTALFKAERRMPRGAATALSSLTLTQVQLVRSPPDPDRRNDPDIIYSLHMRVTVSGWKISRMAMAQITCTARLRPEIWAVEVVHVTPESTGRPKTHTCREFWDLSPRAGRLPP</sequence>
<keyword evidence="3" id="KW-1185">Reference proteome</keyword>
<organism evidence="2 3">
    <name type="scientific">Sphaerimonospora thailandensis</name>
    <dbReference type="NCBI Taxonomy" id="795644"/>
    <lineage>
        <taxon>Bacteria</taxon>
        <taxon>Bacillati</taxon>
        <taxon>Actinomycetota</taxon>
        <taxon>Actinomycetes</taxon>
        <taxon>Streptosporangiales</taxon>
        <taxon>Streptosporangiaceae</taxon>
        <taxon>Sphaerimonospora</taxon>
    </lineage>
</organism>
<proteinExistence type="predicted"/>
<feature type="signal peptide" evidence="1">
    <location>
        <begin position="1"/>
        <end position="25"/>
    </location>
</feature>
<comment type="caution">
    <text evidence="2">The sequence shown here is derived from an EMBL/GenBank/DDBJ whole genome shotgun (WGS) entry which is preliminary data.</text>
</comment>